<dbReference type="PANTHER" id="PTHR10687:SF75">
    <property type="entry name" value="SECRETORY CARRIER-ASSOCIATED MEMBRANE PROTEIN 5"/>
    <property type="match status" value="1"/>
</dbReference>
<keyword evidence="10" id="KW-1185">Reference proteome</keyword>
<keyword evidence="3 7" id="KW-0812">Transmembrane</keyword>
<dbReference type="GO" id="GO:0015031">
    <property type="term" value="P:protein transport"/>
    <property type="evidence" value="ECO:0007669"/>
    <property type="project" value="InterPro"/>
</dbReference>
<dbReference type="PANTHER" id="PTHR10687">
    <property type="entry name" value="SECRETORY CARRIER-ASSOCIATED MEMBRANE PROTEIN SCAMP"/>
    <property type="match status" value="1"/>
</dbReference>
<keyword evidence="6 7" id="KW-0968">Cytoplasmic vesicle</keyword>
<comment type="caution">
    <text evidence="9">The sequence shown here is derived from an EMBL/GenBank/DDBJ whole genome shotgun (WGS) entry which is preliminary data.</text>
</comment>
<keyword evidence="7" id="KW-0813">Transport</keyword>
<feature type="transmembrane region" description="Helical" evidence="7">
    <location>
        <begin position="186"/>
        <end position="208"/>
    </location>
</feature>
<dbReference type="InterPro" id="IPR007273">
    <property type="entry name" value="SCAMP"/>
</dbReference>
<evidence type="ECO:0000256" key="3">
    <source>
        <dbReference type="ARBA" id="ARBA00022692"/>
    </source>
</evidence>
<name>A0A8J5CE08_ZINOF</name>
<protein>
    <recommendedName>
        <fullName evidence="7">Secretory carrier-associated membrane protein</fullName>
        <shortName evidence="7">Secretory carrier membrane protein</shortName>
    </recommendedName>
</protein>
<organism evidence="9 10">
    <name type="scientific">Zingiber officinale</name>
    <name type="common">Ginger</name>
    <name type="synonym">Amomum zingiber</name>
    <dbReference type="NCBI Taxonomy" id="94328"/>
    <lineage>
        <taxon>Eukaryota</taxon>
        <taxon>Viridiplantae</taxon>
        <taxon>Streptophyta</taxon>
        <taxon>Embryophyta</taxon>
        <taxon>Tracheophyta</taxon>
        <taxon>Spermatophyta</taxon>
        <taxon>Magnoliopsida</taxon>
        <taxon>Liliopsida</taxon>
        <taxon>Zingiberales</taxon>
        <taxon>Zingiberaceae</taxon>
        <taxon>Zingiber</taxon>
    </lineage>
</organism>
<evidence type="ECO:0000256" key="1">
    <source>
        <dbReference type="ARBA" id="ARBA00004003"/>
    </source>
</evidence>
<comment type="function">
    <text evidence="1 7">Probably involved in membrane trafficking.</text>
</comment>
<evidence type="ECO:0000256" key="5">
    <source>
        <dbReference type="ARBA" id="ARBA00023136"/>
    </source>
</evidence>
<evidence type="ECO:0000256" key="7">
    <source>
        <dbReference type="RuleBase" id="RU363122"/>
    </source>
</evidence>
<comment type="subcellular location">
    <subcellularLocation>
        <location evidence="7">Cell membrane</location>
        <topology evidence="7">Multi-pass membrane protein</topology>
    </subcellularLocation>
    <subcellularLocation>
        <location evidence="7">Cytoplasmic vesicle</location>
        <location evidence="7">Secretory vesicle membrane</location>
        <topology evidence="7">Multi-pass membrane protein</topology>
    </subcellularLocation>
</comment>
<sequence>MQGKKMRLADGGDRRRIRSKALGAHVRRRADDVLVLTRGGESAAVALDGWRPREGARPRLWWPREKEGPREVEGLGREEIAGGFREERLGKGGEMESSTASLGDKEEGDRVANQRNRTKQKGREVFIEDKNWPPFFPIIHHDIANEIPIHSQRLLYVAFASLLGLTLCLTWNVISTLTAWLKGEGIKIWFLAIIYLVSGVPGAYWLWYRPLYRAMRIDSALSFGWFFIFYLIHLAFCIYSAVAPPFPFKGKSLTGFLPAMDVIGDNAIVGVKYIRQVICRYYVLEKKLLIVSSLISDILFYWVWFLLPRVTYQPLGHSGNVSFLDLHHLMLEITGFSNVAAQNEGRTDRFVSLVLLQQVCMHFRRSGNGEA</sequence>
<dbReference type="Proteomes" id="UP000734854">
    <property type="component" value="Unassembled WGS sequence"/>
</dbReference>
<gene>
    <name evidence="9" type="ORF">ZIOFF_067934</name>
</gene>
<dbReference type="EMBL" id="JACMSC010000019">
    <property type="protein sequence ID" value="KAG6474011.1"/>
    <property type="molecule type" value="Genomic_DNA"/>
</dbReference>
<dbReference type="GO" id="GO:0030658">
    <property type="term" value="C:transport vesicle membrane"/>
    <property type="evidence" value="ECO:0007669"/>
    <property type="project" value="UniProtKB-SubCell"/>
</dbReference>
<evidence type="ECO:0000256" key="8">
    <source>
        <dbReference type="SAM" id="MobiDB-lite"/>
    </source>
</evidence>
<feature type="region of interest" description="Disordered" evidence="8">
    <location>
        <begin position="88"/>
        <end position="119"/>
    </location>
</feature>
<evidence type="ECO:0000313" key="10">
    <source>
        <dbReference type="Proteomes" id="UP000734854"/>
    </source>
</evidence>
<feature type="transmembrane region" description="Helical" evidence="7">
    <location>
        <begin position="288"/>
        <end position="307"/>
    </location>
</feature>
<keyword evidence="5 7" id="KW-0472">Membrane</keyword>
<feature type="compositionally biased region" description="Basic and acidic residues" evidence="8">
    <location>
        <begin position="103"/>
        <end position="112"/>
    </location>
</feature>
<dbReference type="GO" id="GO:0055038">
    <property type="term" value="C:recycling endosome membrane"/>
    <property type="evidence" value="ECO:0007669"/>
    <property type="project" value="TreeGrafter"/>
</dbReference>
<dbReference type="AlphaFoldDB" id="A0A8J5CE08"/>
<dbReference type="GO" id="GO:0032588">
    <property type="term" value="C:trans-Golgi network membrane"/>
    <property type="evidence" value="ECO:0007669"/>
    <property type="project" value="TreeGrafter"/>
</dbReference>
<feature type="transmembrane region" description="Helical" evidence="7">
    <location>
        <begin position="154"/>
        <end position="174"/>
    </location>
</feature>
<evidence type="ECO:0000256" key="6">
    <source>
        <dbReference type="ARBA" id="ARBA00023329"/>
    </source>
</evidence>
<dbReference type="Pfam" id="PF04144">
    <property type="entry name" value="SCAMP"/>
    <property type="match status" value="1"/>
</dbReference>
<accession>A0A8J5CE08</accession>
<comment type="similarity">
    <text evidence="2 7">Belongs to the SCAMP family.</text>
</comment>
<proteinExistence type="inferred from homology"/>
<keyword evidence="4 7" id="KW-1133">Transmembrane helix</keyword>
<evidence type="ECO:0000256" key="4">
    <source>
        <dbReference type="ARBA" id="ARBA00022989"/>
    </source>
</evidence>
<evidence type="ECO:0000313" key="9">
    <source>
        <dbReference type="EMBL" id="KAG6474011.1"/>
    </source>
</evidence>
<keyword evidence="7" id="KW-1003">Cell membrane</keyword>
<evidence type="ECO:0000256" key="2">
    <source>
        <dbReference type="ARBA" id="ARBA00010482"/>
    </source>
</evidence>
<feature type="transmembrane region" description="Helical" evidence="7">
    <location>
        <begin position="220"/>
        <end position="242"/>
    </location>
</feature>
<reference evidence="9 10" key="1">
    <citation type="submission" date="2020-08" db="EMBL/GenBank/DDBJ databases">
        <title>Plant Genome Project.</title>
        <authorList>
            <person name="Zhang R.-G."/>
        </authorList>
    </citation>
    <scope>NUCLEOTIDE SEQUENCE [LARGE SCALE GENOMIC DNA]</scope>
    <source>
        <tissue evidence="9">Rhizome</tissue>
    </source>
</reference>
<dbReference type="GO" id="GO:0005886">
    <property type="term" value="C:plasma membrane"/>
    <property type="evidence" value="ECO:0007669"/>
    <property type="project" value="UniProtKB-SubCell"/>
</dbReference>